<dbReference type="Pfam" id="PF02625">
    <property type="entry name" value="XdhC_CoxI"/>
    <property type="match status" value="1"/>
</dbReference>
<sequence>MLRTLALTMTATVLRWALDCLNQRKAVVLATVIETSGSVPGKVGARIAMSDLGNSWVGTVGGAGLEMKVLSRCKDLIKKYSNPYGEVKIFGLNKGAKGYEVQPLDSLCGGRVTLSIEVMIPMPHILLIGGGHCAQALADSIDLLGWSFSVHDTRQEFCNSELFPSSSKLYHSNVADFLKSIENEEPSKFSDILLLGHDWSEDQQRLLGLLELFSNSNLELNGSQAPRIGVIGSRSKWQEFEKQGLEKGISQEMWDPRVPSSNSPYSESSPEEIAIAVLAQVNVELQEY</sequence>
<feature type="domain" description="XdhC- CoxI" evidence="1">
    <location>
        <begin position="21"/>
        <end position="78"/>
    </location>
</feature>
<dbReference type="PANTHER" id="PTHR30388:SF6">
    <property type="entry name" value="XANTHINE DEHYDROGENASE SUBUNIT A-RELATED"/>
    <property type="match status" value="1"/>
</dbReference>
<feature type="domain" description="XdhC Rossmann" evidence="2">
    <location>
        <begin position="126"/>
        <end position="281"/>
    </location>
</feature>
<dbReference type="AlphaFoldDB" id="A0A1B1TFA6"/>
<dbReference type="InterPro" id="IPR052698">
    <property type="entry name" value="MoCofactor_Util/Proc"/>
</dbReference>
<organism evidence="3">
    <name type="scientific">uncultured Poseidoniia archaeon</name>
    <dbReference type="NCBI Taxonomy" id="1697135"/>
    <lineage>
        <taxon>Archaea</taxon>
        <taxon>Methanobacteriati</taxon>
        <taxon>Thermoplasmatota</taxon>
        <taxon>Candidatus Poseidoniia</taxon>
        <taxon>environmental samples</taxon>
    </lineage>
</organism>
<evidence type="ECO:0000259" key="2">
    <source>
        <dbReference type="Pfam" id="PF13478"/>
    </source>
</evidence>
<proteinExistence type="predicted"/>
<protein>
    <submittedName>
        <fullName evidence="3">Xanthine and CO dehydrogenase maturation factor, XdhC/CoxF family</fullName>
    </submittedName>
</protein>
<evidence type="ECO:0000259" key="1">
    <source>
        <dbReference type="Pfam" id="PF02625"/>
    </source>
</evidence>
<evidence type="ECO:0000313" key="3">
    <source>
        <dbReference type="EMBL" id="ANV80980.1"/>
    </source>
</evidence>
<dbReference type="Pfam" id="PF13478">
    <property type="entry name" value="XdhC_C"/>
    <property type="match status" value="1"/>
</dbReference>
<reference evidence="3" key="2">
    <citation type="journal article" date="2015" name="ISME J.">
        <title>A new class of marine Euryarchaeota group II from the Mediterranean deep chlorophyll maximum.</title>
        <authorList>
            <person name="Martin-Cuadrado A.B."/>
            <person name="Garcia-Heredia I."/>
            <person name="Molto A.G."/>
            <person name="Lopez-Ubeda R."/>
            <person name="Kimes N."/>
            <person name="Lopez-Garcia P."/>
            <person name="Moreira D."/>
            <person name="Rodriguez-Valera F."/>
        </authorList>
    </citation>
    <scope>NUCLEOTIDE SEQUENCE</scope>
</reference>
<dbReference type="EMBL" id="KP211913">
    <property type="protein sequence ID" value="ANV80980.1"/>
    <property type="molecule type" value="Genomic_DNA"/>
</dbReference>
<dbReference type="InterPro" id="IPR003777">
    <property type="entry name" value="XdhC_CoxI"/>
</dbReference>
<dbReference type="InterPro" id="IPR027051">
    <property type="entry name" value="XdhC_Rossmann_dom"/>
</dbReference>
<dbReference type="Gene3D" id="3.40.50.720">
    <property type="entry name" value="NAD(P)-binding Rossmann-like Domain"/>
    <property type="match status" value="1"/>
</dbReference>
<accession>A0A1B1TFA6</accession>
<name>A0A1B1TFA6_9ARCH</name>
<dbReference type="PANTHER" id="PTHR30388">
    <property type="entry name" value="ALDEHYDE OXIDOREDUCTASE MOLYBDENUM COFACTOR ASSEMBLY PROTEIN"/>
    <property type="match status" value="1"/>
</dbReference>
<reference evidence="3" key="1">
    <citation type="submission" date="2014-11" db="EMBL/GenBank/DDBJ databases">
        <authorList>
            <person name="Zhu J."/>
            <person name="Qi W."/>
            <person name="Song R."/>
        </authorList>
    </citation>
    <scope>NUCLEOTIDE SEQUENCE</scope>
</reference>